<evidence type="ECO:0000313" key="1">
    <source>
        <dbReference type="EMBL" id="KAL3041075.1"/>
    </source>
</evidence>
<evidence type="ECO:0000313" key="2">
    <source>
        <dbReference type="Proteomes" id="UP001619887"/>
    </source>
</evidence>
<dbReference type="AlphaFoldDB" id="A0ABD2FHI5"/>
<reference evidence="1 2" key="1">
    <citation type="journal article" date="2022" name="G3 (Bethesda)">
        <title>Evaluating Illumina-, Nanopore-, and PacBio-based genome assembly strategies with the bald notothen, Trematomus borchgrevinki.</title>
        <authorList>
            <person name="Rayamajhi N."/>
            <person name="Cheng C.C."/>
            <person name="Catchen J.M."/>
        </authorList>
    </citation>
    <scope>NUCLEOTIDE SEQUENCE [LARGE SCALE GENOMIC DNA]</scope>
    <source>
        <strain evidence="1">AGRC-2024</strain>
    </source>
</reference>
<accession>A0ABD2FHI5</accession>
<protein>
    <submittedName>
        <fullName evidence="1">Uncharacterized protein</fullName>
    </submittedName>
</protein>
<organism evidence="1 2">
    <name type="scientific">Pagothenia borchgrevinki</name>
    <name type="common">Bald rockcod</name>
    <name type="synonym">Trematomus borchgrevinki</name>
    <dbReference type="NCBI Taxonomy" id="8213"/>
    <lineage>
        <taxon>Eukaryota</taxon>
        <taxon>Metazoa</taxon>
        <taxon>Chordata</taxon>
        <taxon>Craniata</taxon>
        <taxon>Vertebrata</taxon>
        <taxon>Euteleostomi</taxon>
        <taxon>Actinopterygii</taxon>
        <taxon>Neopterygii</taxon>
        <taxon>Teleostei</taxon>
        <taxon>Neoteleostei</taxon>
        <taxon>Acanthomorphata</taxon>
        <taxon>Eupercaria</taxon>
        <taxon>Perciformes</taxon>
        <taxon>Notothenioidei</taxon>
        <taxon>Nototheniidae</taxon>
        <taxon>Pagothenia</taxon>
    </lineage>
</organism>
<keyword evidence="2" id="KW-1185">Reference proteome</keyword>
<proteinExistence type="predicted"/>
<dbReference type="EMBL" id="JBIYXZ010002090">
    <property type="protein sequence ID" value="KAL3041075.1"/>
    <property type="molecule type" value="Genomic_DNA"/>
</dbReference>
<sequence length="136" mass="14886">MCKVTNPPSGDVSVAPGQTLVISRRSAEGQQKVSRRSGLNIWRKVLMLEEVDFAAILNTKGSLLISCLMCTKVAKLDLHVLKTHIKSFSGTSATTKAHLGYETSICLKVTSSLLSFSRDDFLYRSSPSFLSPLIPR</sequence>
<reference evidence="1 2" key="2">
    <citation type="journal article" date="2024" name="G3 (Bethesda)">
        <title>The genome of the cryopelagic Antarctic bald notothen, Trematomus borchgrevinki.</title>
        <authorList>
            <person name="Rayamajhi N."/>
            <person name="Rivera-Colon A.G."/>
            <person name="Minhas B.F."/>
            <person name="Cheng C.C."/>
            <person name="Catchen J.M."/>
        </authorList>
    </citation>
    <scope>NUCLEOTIDE SEQUENCE [LARGE SCALE GENOMIC DNA]</scope>
    <source>
        <strain evidence="1">AGRC-2024</strain>
    </source>
</reference>
<dbReference type="Proteomes" id="UP001619887">
    <property type="component" value="Unassembled WGS sequence"/>
</dbReference>
<name>A0ABD2FHI5_PAGBO</name>
<gene>
    <name evidence="1" type="ORF">OYC64_011958</name>
</gene>
<comment type="caution">
    <text evidence="1">The sequence shown here is derived from an EMBL/GenBank/DDBJ whole genome shotgun (WGS) entry which is preliminary data.</text>
</comment>